<dbReference type="Proteomes" id="UP000250321">
    <property type="component" value="Unassembled WGS sequence"/>
</dbReference>
<dbReference type="PANTHER" id="PTHR45642">
    <property type="entry name" value="GDSL ESTERASE/LIPASE EXL3"/>
    <property type="match status" value="1"/>
</dbReference>
<gene>
    <name evidence="2" type="ORF">Pyn_07748</name>
</gene>
<evidence type="ECO:0000313" key="3">
    <source>
        <dbReference type="Proteomes" id="UP000250321"/>
    </source>
</evidence>
<dbReference type="InterPro" id="IPR050592">
    <property type="entry name" value="GDSL_lipolytic_enzyme"/>
</dbReference>
<reference evidence="2 3" key="1">
    <citation type="submission" date="2018-02" db="EMBL/GenBank/DDBJ databases">
        <title>Draft genome of wild Prunus yedoensis var. nudiflora.</title>
        <authorList>
            <person name="Baek S."/>
            <person name="Kim J.-H."/>
            <person name="Choi K."/>
            <person name="Kim G.-B."/>
            <person name="Cho A."/>
            <person name="Jang H."/>
            <person name="Shin C.-H."/>
            <person name="Yu H.-J."/>
            <person name="Mun J.-H."/>
        </authorList>
    </citation>
    <scope>NUCLEOTIDE SEQUENCE [LARGE SCALE GENOMIC DNA]</scope>
    <source>
        <strain evidence="3">cv. Jeju island</strain>
        <tissue evidence="2">Leaf</tissue>
    </source>
</reference>
<dbReference type="Gene3D" id="3.40.50.1110">
    <property type="entry name" value="SGNH hydrolase"/>
    <property type="match status" value="1"/>
</dbReference>
<protein>
    <submittedName>
        <fullName evidence="2">GDSL esterase/lipase EXL3-like</fullName>
    </submittedName>
</protein>
<dbReference type="GO" id="GO:0006629">
    <property type="term" value="P:lipid metabolic process"/>
    <property type="evidence" value="ECO:0007669"/>
    <property type="project" value="InterPro"/>
</dbReference>
<dbReference type="InterPro" id="IPR036514">
    <property type="entry name" value="SGNH_hydro_sf"/>
</dbReference>
<dbReference type="Pfam" id="PF00657">
    <property type="entry name" value="Lipase_GDSL"/>
    <property type="match status" value="1"/>
</dbReference>
<evidence type="ECO:0000313" key="2">
    <source>
        <dbReference type="EMBL" id="PQQ21500.1"/>
    </source>
</evidence>
<comment type="similarity">
    <text evidence="1">Belongs to the 'GDSL' lipolytic enzyme family.</text>
</comment>
<dbReference type="STRING" id="2094558.A0A314ZS52"/>
<dbReference type="CDD" id="cd01837">
    <property type="entry name" value="SGNH_plant_lipase_like"/>
    <property type="match status" value="1"/>
</dbReference>
<dbReference type="GO" id="GO:0016298">
    <property type="term" value="F:lipase activity"/>
    <property type="evidence" value="ECO:0007669"/>
    <property type="project" value="InterPro"/>
</dbReference>
<keyword evidence="3" id="KW-1185">Reference proteome</keyword>
<dbReference type="PANTHER" id="PTHR45642:SF150">
    <property type="entry name" value="GDSL ESTERASE_LIPASE EXL3"/>
    <property type="match status" value="1"/>
</dbReference>
<dbReference type="InterPro" id="IPR008265">
    <property type="entry name" value="Lipase_GDSL_AS"/>
</dbReference>
<dbReference type="EMBL" id="PJQY01000009">
    <property type="protein sequence ID" value="PQQ21500.1"/>
    <property type="molecule type" value="Genomic_DNA"/>
</dbReference>
<dbReference type="InterPro" id="IPR035669">
    <property type="entry name" value="SGNH_plant_lipase-like"/>
</dbReference>
<proteinExistence type="inferred from homology"/>
<evidence type="ECO:0000256" key="1">
    <source>
        <dbReference type="ARBA" id="ARBA00008668"/>
    </source>
</evidence>
<dbReference type="InterPro" id="IPR001087">
    <property type="entry name" value="GDSL"/>
</dbReference>
<comment type="caution">
    <text evidence="2">The sequence shown here is derived from an EMBL/GenBank/DDBJ whole genome shotgun (WGS) entry which is preliminary data.</text>
</comment>
<dbReference type="PROSITE" id="PS01098">
    <property type="entry name" value="LIPASE_GDSL_SER"/>
    <property type="match status" value="1"/>
</dbReference>
<sequence>MRVGFFFMEFSSSSSSQSKSQLMVYVCLVVFGLFHYPTITVEAAVKLPPGQTIPAVIVFGDSIMDTGNNNHLKSLIKCNFSPYGRDFQGHNPTGRFGNGKVPSDFIVEELGIKNYLPAYLDPSLRPEDLATGVCFASGGTGYDPMTPQIVSVLSLSDQLSMFKEYIGKLKGIVGEERTNFILSNALFLVVAGSDDLANTYFTIRIRKAQYDVPAYTDLMVNSASSFVKELYGLGARRIGLFSAPPIGCVPSQRTLGGGLARHCAEEYNEAAKLFNAKLSRSLNSLNTALPDSRLVYVDVYNPLQDIILNPAKNGFKVVNKGCCGTGNIEVAVLCNKYDATCANLAHCLLDLIASLGFNLMYWEVTDLRFSLSQDCYIAQLISVFSVSRSIRLRPSKFTYRSLLADIIQPQDLKELCSVLVVVAEEVAKALAGFKHSKQIAFSDS</sequence>
<dbReference type="FunFam" id="3.40.50.1110:FF:000003">
    <property type="entry name" value="GDSL esterase/lipase APG"/>
    <property type="match status" value="1"/>
</dbReference>
<accession>A0A314ZS52</accession>
<dbReference type="OrthoDB" id="1600564at2759"/>
<name>A0A314ZS52_PRUYE</name>
<dbReference type="AlphaFoldDB" id="A0A314ZS52"/>
<organism evidence="2 3">
    <name type="scientific">Prunus yedoensis var. nudiflora</name>
    <dbReference type="NCBI Taxonomy" id="2094558"/>
    <lineage>
        <taxon>Eukaryota</taxon>
        <taxon>Viridiplantae</taxon>
        <taxon>Streptophyta</taxon>
        <taxon>Embryophyta</taxon>
        <taxon>Tracheophyta</taxon>
        <taxon>Spermatophyta</taxon>
        <taxon>Magnoliopsida</taxon>
        <taxon>eudicotyledons</taxon>
        <taxon>Gunneridae</taxon>
        <taxon>Pentapetalae</taxon>
        <taxon>rosids</taxon>
        <taxon>fabids</taxon>
        <taxon>Rosales</taxon>
        <taxon>Rosaceae</taxon>
        <taxon>Amygdaloideae</taxon>
        <taxon>Amygdaleae</taxon>
        <taxon>Prunus</taxon>
    </lineage>
</organism>